<reference evidence="1" key="1">
    <citation type="submission" date="2014-11" db="EMBL/GenBank/DDBJ databases">
        <authorList>
            <person name="Amaro Gonzalez C."/>
        </authorList>
    </citation>
    <scope>NUCLEOTIDE SEQUENCE</scope>
</reference>
<reference evidence="1" key="2">
    <citation type="journal article" date="2015" name="Fish Shellfish Immunol.">
        <title>Early steps in the European eel (Anguilla anguilla)-Vibrio vulnificus interaction in the gills: Role of the RtxA13 toxin.</title>
        <authorList>
            <person name="Callol A."/>
            <person name="Pajuelo D."/>
            <person name="Ebbesson L."/>
            <person name="Teles M."/>
            <person name="MacKenzie S."/>
            <person name="Amaro C."/>
        </authorList>
    </citation>
    <scope>NUCLEOTIDE SEQUENCE</scope>
</reference>
<dbReference type="EMBL" id="GBXM01037942">
    <property type="protein sequence ID" value="JAH70635.1"/>
    <property type="molecule type" value="Transcribed_RNA"/>
</dbReference>
<protein>
    <submittedName>
        <fullName evidence="1">Uncharacterized protein</fullName>
    </submittedName>
</protein>
<evidence type="ECO:0000313" key="1">
    <source>
        <dbReference type="EMBL" id="JAH70635.1"/>
    </source>
</evidence>
<sequence length="53" mass="6374">MIHQRTKYGFSIPQFSGSYLNICRIFKYIKYYLAHQIYIVFTHKKSSISLLLI</sequence>
<organism evidence="1">
    <name type="scientific">Anguilla anguilla</name>
    <name type="common">European freshwater eel</name>
    <name type="synonym">Muraena anguilla</name>
    <dbReference type="NCBI Taxonomy" id="7936"/>
    <lineage>
        <taxon>Eukaryota</taxon>
        <taxon>Metazoa</taxon>
        <taxon>Chordata</taxon>
        <taxon>Craniata</taxon>
        <taxon>Vertebrata</taxon>
        <taxon>Euteleostomi</taxon>
        <taxon>Actinopterygii</taxon>
        <taxon>Neopterygii</taxon>
        <taxon>Teleostei</taxon>
        <taxon>Anguilliformes</taxon>
        <taxon>Anguillidae</taxon>
        <taxon>Anguilla</taxon>
    </lineage>
</organism>
<dbReference type="AlphaFoldDB" id="A0A0E9UZK7"/>
<proteinExistence type="predicted"/>
<name>A0A0E9UZK7_ANGAN</name>
<accession>A0A0E9UZK7</accession>